<evidence type="ECO:0008006" key="3">
    <source>
        <dbReference type="Google" id="ProtNLM"/>
    </source>
</evidence>
<accession>A0A1X7N6R2</accession>
<proteinExistence type="predicted"/>
<evidence type="ECO:0000313" key="1">
    <source>
        <dbReference type="EMBL" id="SMH32614.1"/>
    </source>
</evidence>
<gene>
    <name evidence="1" type="ORF">SAMN06295885_0763</name>
</gene>
<dbReference type="STRING" id="1891671.SAMN06295885_0763"/>
<organism evidence="1 2">
    <name type="scientific">Rathayibacter oskolensis</name>
    <dbReference type="NCBI Taxonomy" id="1891671"/>
    <lineage>
        <taxon>Bacteria</taxon>
        <taxon>Bacillati</taxon>
        <taxon>Actinomycetota</taxon>
        <taxon>Actinomycetes</taxon>
        <taxon>Micrococcales</taxon>
        <taxon>Microbacteriaceae</taxon>
        <taxon>Rathayibacter</taxon>
    </lineage>
</organism>
<dbReference type="RefSeq" id="WP_129587881.1">
    <property type="nucleotide sequence ID" value="NZ_FXBM01000001.1"/>
</dbReference>
<keyword evidence="2" id="KW-1185">Reference proteome</keyword>
<sequence length="537" mass="58016">MTAPRVDERQLGRTTRLGRGGAATVFAVPDYTVRDFPGALAFKRFTALPEPSLVDHLDTVASFRMGLGPDERRRLDALTSWPLRLVTDGTDRVCGILLPQAQRQFFYTVADRTLNSFGDSRPSELQHLFGPWEDAREQGVSCPPKDDTTTRLALVLSVCATFAVLERHGIVFGDVSSGNILYSLDPVPRTLLIDCDAVAITGTRTSAIQGVTPGFTPPEGSGTADVYTDRYKLGLLILRSLAPALVQGHFVRAPSNVRPLLSDRLDEPGLRMLEDALSEDREARPSAGEWFTHLHALLSERTSPPVIDSVELDHPIVVEGAELVLQVRSRGALTLRIDCPGGEVIESAASGGDTVRFTAMQSGAVRVLAANHFGQASDDTRSVRVLPVPTPTYVPLPTPVLPGLDREDLYILERGLDAAGATRDRDEPFRLAAAASSSASAGRIGVDQLLDLAAGAQRLARELEFPVFTPLTTTEQIEAAARGRLAGRGRREIARRERARDFALGAAAVRAEGRTLSTRAASGMRNLYTRLTRTAGS</sequence>
<dbReference type="AlphaFoldDB" id="A0A1X7N6R2"/>
<dbReference type="Proteomes" id="UP000193711">
    <property type="component" value="Unassembled WGS sequence"/>
</dbReference>
<dbReference type="InterPro" id="IPR011009">
    <property type="entry name" value="Kinase-like_dom_sf"/>
</dbReference>
<dbReference type="Gene3D" id="1.10.510.10">
    <property type="entry name" value="Transferase(Phosphotransferase) domain 1"/>
    <property type="match status" value="1"/>
</dbReference>
<dbReference type="SUPFAM" id="SSF56112">
    <property type="entry name" value="Protein kinase-like (PK-like)"/>
    <property type="match status" value="1"/>
</dbReference>
<dbReference type="EMBL" id="FXBM01000001">
    <property type="protein sequence ID" value="SMH32614.1"/>
    <property type="molecule type" value="Genomic_DNA"/>
</dbReference>
<name>A0A1X7N6R2_9MICO</name>
<reference evidence="2" key="1">
    <citation type="submission" date="2017-04" db="EMBL/GenBank/DDBJ databases">
        <authorList>
            <person name="Varghese N."/>
            <person name="Submissions S."/>
        </authorList>
    </citation>
    <scope>NUCLEOTIDE SEQUENCE [LARGE SCALE GENOMIC DNA]</scope>
    <source>
        <strain evidence="2">VKM Ac-2121</strain>
    </source>
</reference>
<dbReference type="OrthoDB" id="4061674at2"/>
<evidence type="ECO:0000313" key="2">
    <source>
        <dbReference type="Proteomes" id="UP000193711"/>
    </source>
</evidence>
<protein>
    <recommendedName>
        <fullName evidence="3">Protein kinase domain-containing protein</fullName>
    </recommendedName>
</protein>